<dbReference type="SMART" id="SM00797">
    <property type="entry name" value="AHS2"/>
    <property type="match status" value="1"/>
</dbReference>
<accession>A0A9D1Q7X7</accession>
<dbReference type="InterPro" id="IPR003778">
    <property type="entry name" value="CT_A_B"/>
</dbReference>
<dbReference type="EMBL" id="DXHP01000161">
    <property type="protein sequence ID" value="HIW07091.1"/>
    <property type="molecule type" value="Genomic_DNA"/>
</dbReference>
<protein>
    <submittedName>
        <fullName evidence="5">Biotin-dependent carboxyltransferase family protein</fullName>
    </submittedName>
</protein>
<dbReference type="AlphaFoldDB" id="A0A9D1Q7X7"/>
<dbReference type="GO" id="GO:0016787">
    <property type="term" value="F:hydrolase activity"/>
    <property type="evidence" value="ECO:0007669"/>
    <property type="project" value="UniProtKB-KW"/>
</dbReference>
<reference evidence="5" key="2">
    <citation type="submission" date="2021-04" db="EMBL/GenBank/DDBJ databases">
        <authorList>
            <person name="Gilroy R."/>
        </authorList>
    </citation>
    <scope>NUCLEOTIDE SEQUENCE</scope>
    <source>
        <strain evidence="5">CHK160-9182</strain>
    </source>
</reference>
<evidence type="ECO:0000259" key="4">
    <source>
        <dbReference type="SMART" id="SM00797"/>
    </source>
</evidence>
<evidence type="ECO:0000256" key="3">
    <source>
        <dbReference type="ARBA" id="ARBA00022840"/>
    </source>
</evidence>
<dbReference type="GO" id="GO:0005524">
    <property type="term" value="F:ATP binding"/>
    <property type="evidence" value="ECO:0007669"/>
    <property type="project" value="UniProtKB-KW"/>
</dbReference>
<reference evidence="5" key="1">
    <citation type="journal article" date="2021" name="PeerJ">
        <title>Extensive microbial diversity within the chicken gut microbiome revealed by metagenomics and culture.</title>
        <authorList>
            <person name="Gilroy R."/>
            <person name="Ravi A."/>
            <person name="Getino M."/>
            <person name="Pursley I."/>
            <person name="Horton D.L."/>
            <person name="Alikhan N.F."/>
            <person name="Baker D."/>
            <person name="Gharbi K."/>
            <person name="Hall N."/>
            <person name="Watson M."/>
            <person name="Adriaenssens E.M."/>
            <person name="Foster-Nyarko E."/>
            <person name="Jarju S."/>
            <person name="Secka A."/>
            <person name="Antonio M."/>
            <person name="Oren A."/>
            <person name="Chaudhuri R.R."/>
            <person name="La Ragione R."/>
            <person name="Hildebrand F."/>
            <person name="Pallen M.J."/>
        </authorList>
    </citation>
    <scope>NUCLEOTIDE SEQUENCE</scope>
    <source>
        <strain evidence="5">CHK160-9182</strain>
    </source>
</reference>
<dbReference type="Proteomes" id="UP000823934">
    <property type="component" value="Unassembled WGS sequence"/>
</dbReference>
<gene>
    <name evidence="5" type="ORF">H9889_07170</name>
</gene>
<evidence type="ECO:0000313" key="5">
    <source>
        <dbReference type="EMBL" id="HIW07091.1"/>
    </source>
</evidence>
<dbReference type="InterPro" id="IPR029000">
    <property type="entry name" value="Cyclophilin-like_dom_sf"/>
</dbReference>
<evidence type="ECO:0000256" key="1">
    <source>
        <dbReference type="ARBA" id="ARBA00022741"/>
    </source>
</evidence>
<evidence type="ECO:0000256" key="2">
    <source>
        <dbReference type="ARBA" id="ARBA00022801"/>
    </source>
</evidence>
<organism evidence="5 6">
    <name type="scientific">Candidatus Ignatzschineria merdigallinarum</name>
    <dbReference type="NCBI Taxonomy" id="2838621"/>
    <lineage>
        <taxon>Bacteria</taxon>
        <taxon>Pseudomonadati</taxon>
        <taxon>Pseudomonadota</taxon>
        <taxon>Gammaproteobacteria</taxon>
        <taxon>Cardiobacteriales</taxon>
        <taxon>Ignatzschineriaceae</taxon>
        <taxon>Ignatzschineria</taxon>
    </lineage>
</organism>
<sequence length="329" mass="35698">MNRTIEILKPGLASTIQDEGRQGYYHLGIPPSGAMDQYSYYGANLLVGNPKNAAVIECTFLAPEVKFNSDATIAITGGNCIPKINGEEKLANEQLEIKAGDILSFGFMTSGARAYIAVAGGIDVPLVLGSRSTYLLGAVGGYEGRKLMAGDVLTIGELETITPHQTVLPENLQQDLPKTAEIRVTPGLYDHLLTEEGQKDFYDMTWKVSSESDRIGYRCKGEKLLQFIDRKAPFGAGSNPSNIVDAPYPVGSIQIPGGKEPIILHRDSVSGGGYAMIATVISADMDLIGQLQPNHTMKFKAVTMDEALVARKEYQAKVKKLFDYFNVEI</sequence>
<dbReference type="PANTHER" id="PTHR43309:SF3">
    <property type="entry name" value="5-OXOPROLINASE SUBUNIT C"/>
    <property type="match status" value="1"/>
</dbReference>
<name>A0A9D1Q7X7_9GAMM</name>
<keyword evidence="2" id="KW-0378">Hydrolase</keyword>
<keyword evidence="1" id="KW-0547">Nucleotide-binding</keyword>
<dbReference type="PANTHER" id="PTHR43309">
    <property type="entry name" value="5-OXOPROLINASE SUBUNIT C"/>
    <property type="match status" value="1"/>
</dbReference>
<evidence type="ECO:0000313" key="6">
    <source>
        <dbReference type="Proteomes" id="UP000823934"/>
    </source>
</evidence>
<proteinExistence type="predicted"/>
<comment type="caution">
    <text evidence="5">The sequence shown here is derived from an EMBL/GenBank/DDBJ whole genome shotgun (WGS) entry which is preliminary data.</text>
</comment>
<dbReference type="Gene3D" id="2.40.100.10">
    <property type="entry name" value="Cyclophilin-like"/>
    <property type="match status" value="1"/>
</dbReference>
<dbReference type="Pfam" id="PF02626">
    <property type="entry name" value="CT_A_B"/>
    <property type="match status" value="1"/>
</dbReference>
<dbReference type="InterPro" id="IPR052708">
    <property type="entry name" value="PxpC"/>
</dbReference>
<dbReference type="NCBIfam" id="TIGR00724">
    <property type="entry name" value="urea_amlyse_rel"/>
    <property type="match status" value="1"/>
</dbReference>
<feature type="domain" description="Carboxyltransferase" evidence="4">
    <location>
        <begin position="26"/>
        <end position="317"/>
    </location>
</feature>
<keyword evidence="3" id="KW-0067">ATP-binding</keyword>
<dbReference type="SUPFAM" id="SSF50891">
    <property type="entry name" value="Cyclophilin-like"/>
    <property type="match status" value="1"/>
</dbReference>